<dbReference type="Proteomes" id="UP000178565">
    <property type="component" value="Unassembled WGS sequence"/>
</dbReference>
<dbReference type="FunFam" id="1.10.10.10:FF:000005">
    <property type="entry name" value="Two-component system response regulator"/>
    <property type="match status" value="1"/>
</dbReference>
<dbReference type="SMART" id="SM00862">
    <property type="entry name" value="Trans_reg_C"/>
    <property type="match status" value="1"/>
</dbReference>
<dbReference type="PROSITE" id="PS50110">
    <property type="entry name" value="RESPONSE_REGULATORY"/>
    <property type="match status" value="1"/>
</dbReference>
<proteinExistence type="predicted"/>
<evidence type="ECO:0000256" key="5">
    <source>
        <dbReference type="ARBA" id="ARBA00023163"/>
    </source>
</evidence>
<sequence length="222" mass="25558">MKILVVDDDQELVGTLKDQLAAFFLIETAKSGEEGEFLAQVNEYDLIILDYILPDINGLEICQKLRDNNIKTPILMLTGKGEIEEKVTALNLGIDDYLTKPFNFDELLARIRALLRRPPQTFQSNIITVGDLTIDLDKGQVWRGQKVMQLRRKELYLLEYLARNAGRVISREMILEHVWDSADEPITNTVDVHIKYLRDSIDRQFEKKLIKTIHGLGYKLEA</sequence>
<dbReference type="GO" id="GO:0005829">
    <property type="term" value="C:cytosol"/>
    <property type="evidence" value="ECO:0007669"/>
    <property type="project" value="TreeGrafter"/>
</dbReference>
<evidence type="ECO:0000256" key="4">
    <source>
        <dbReference type="ARBA" id="ARBA00023125"/>
    </source>
</evidence>
<dbReference type="InterPro" id="IPR011006">
    <property type="entry name" value="CheY-like_superfamily"/>
</dbReference>
<dbReference type="InterPro" id="IPR039420">
    <property type="entry name" value="WalR-like"/>
</dbReference>
<keyword evidence="3" id="KW-0805">Transcription regulation</keyword>
<dbReference type="EMBL" id="MFDM01000011">
    <property type="protein sequence ID" value="OGE43943.1"/>
    <property type="molecule type" value="Genomic_DNA"/>
</dbReference>
<reference evidence="10 11" key="1">
    <citation type="journal article" date="2016" name="Nat. Commun.">
        <title>Thousands of microbial genomes shed light on interconnected biogeochemical processes in an aquifer system.</title>
        <authorList>
            <person name="Anantharaman K."/>
            <person name="Brown C.T."/>
            <person name="Hug L.A."/>
            <person name="Sharon I."/>
            <person name="Castelle C.J."/>
            <person name="Probst A.J."/>
            <person name="Thomas B.C."/>
            <person name="Singh A."/>
            <person name="Wilkins M.J."/>
            <person name="Karaoz U."/>
            <person name="Brodie E.L."/>
            <person name="Williams K.H."/>
            <person name="Hubbard S.S."/>
            <person name="Banfield J.F."/>
        </authorList>
    </citation>
    <scope>NUCLEOTIDE SEQUENCE [LARGE SCALE GENOMIC DNA]</scope>
</reference>
<dbReference type="GO" id="GO:0032993">
    <property type="term" value="C:protein-DNA complex"/>
    <property type="evidence" value="ECO:0007669"/>
    <property type="project" value="TreeGrafter"/>
</dbReference>
<feature type="domain" description="OmpR/PhoB-type" evidence="9">
    <location>
        <begin position="124"/>
        <end position="222"/>
    </location>
</feature>
<dbReference type="STRING" id="1797785.A3B45_02875"/>
<feature type="domain" description="Response regulatory" evidence="8">
    <location>
        <begin position="2"/>
        <end position="115"/>
    </location>
</feature>
<dbReference type="Gene3D" id="6.10.250.690">
    <property type="match status" value="1"/>
</dbReference>
<keyword evidence="1 6" id="KW-0597">Phosphoprotein</keyword>
<keyword evidence="4 7" id="KW-0238">DNA-binding</keyword>
<dbReference type="InterPro" id="IPR001789">
    <property type="entry name" value="Sig_transdc_resp-reg_receiver"/>
</dbReference>
<dbReference type="SMART" id="SM00448">
    <property type="entry name" value="REC"/>
    <property type="match status" value="1"/>
</dbReference>
<dbReference type="Pfam" id="PF00072">
    <property type="entry name" value="Response_reg"/>
    <property type="match status" value="1"/>
</dbReference>
<dbReference type="PANTHER" id="PTHR48111">
    <property type="entry name" value="REGULATOR OF RPOS"/>
    <property type="match status" value="1"/>
</dbReference>
<protein>
    <recommendedName>
        <fullName evidence="12">DNA-binding response regulator</fullName>
    </recommendedName>
</protein>
<name>A0A1F5KSP2_9BACT</name>
<evidence type="ECO:0000313" key="11">
    <source>
        <dbReference type="Proteomes" id="UP000178565"/>
    </source>
</evidence>
<evidence type="ECO:0000259" key="9">
    <source>
        <dbReference type="PROSITE" id="PS51755"/>
    </source>
</evidence>
<evidence type="ECO:0000313" key="10">
    <source>
        <dbReference type="EMBL" id="OGE43943.1"/>
    </source>
</evidence>
<organism evidence="10 11">
    <name type="scientific">Candidatus Daviesbacteria bacterium RIFCSPLOWO2_01_FULL_39_12</name>
    <dbReference type="NCBI Taxonomy" id="1797785"/>
    <lineage>
        <taxon>Bacteria</taxon>
        <taxon>Candidatus Daviesiibacteriota</taxon>
    </lineage>
</organism>
<keyword evidence="2" id="KW-0902">Two-component regulatory system</keyword>
<evidence type="ECO:0000256" key="7">
    <source>
        <dbReference type="PROSITE-ProRule" id="PRU01091"/>
    </source>
</evidence>
<dbReference type="Pfam" id="PF00486">
    <property type="entry name" value="Trans_reg_C"/>
    <property type="match status" value="1"/>
</dbReference>
<evidence type="ECO:0000256" key="2">
    <source>
        <dbReference type="ARBA" id="ARBA00023012"/>
    </source>
</evidence>
<dbReference type="CDD" id="cd00383">
    <property type="entry name" value="trans_reg_C"/>
    <property type="match status" value="1"/>
</dbReference>
<evidence type="ECO:0000256" key="1">
    <source>
        <dbReference type="ARBA" id="ARBA00022553"/>
    </source>
</evidence>
<dbReference type="AlphaFoldDB" id="A0A1F5KSP2"/>
<dbReference type="PANTHER" id="PTHR48111:SF22">
    <property type="entry name" value="REGULATOR OF RPOS"/>
    <property type="match status" value="1"/>
</dbReference>
<dbReference type="GO" id="GO:0000976">
    <property type="term" value="F:transcription cis-regulatory region binding"/>
    <property type="evidence" value="ECO:0007669"/>
    <property type="project" value="TreeGrafter"/>
</dbReference>
<evidence type="ECO:0000256" key="6">
    <source>
        <dbReference type="PROSITE-ProRule" id="PRU00169"/>
    </source>
</evidence>
<comment type="caution">
    <text evidence="10">The sequence shown here is derived from an EMBL/GenBank/DDBJ whole genome shotgun (WGS) entry which is preliminary data.</text>
</comment>
<evidence type="ECO:0000256" key="3">
    <source>
        <dbReference type="ARBA" id="ARBA00023015"/>
    </source>
</evidence>
<dbReference type="InterPro" id="IPR001867">
    <property type="entry name" value="OmpR/PhoB-type_DNA-bd"/>
</dbReference>
<dbReference type="GO" id="GO:0000156">
    <property type="term" value="F:phosphorelay response regulator activity"/>
    <property type="evidence" value="ECO:0007669"/>
    <property type="project" value="TreeGrafter"/>
</dbReference>
<dbReference type="GO" id="GO:0006355">
    <property type="term" value="P:regulation of DNA-templated transcription"/>
    <property type="evidence" value="ECO:0007669"/>
    <property type="project" value="InterPro"/>
</dbReference>
<evidence type="ECO:0000259" key="8">
    <source>
        <dbReference type="PROSITE" id="PS50110"/>
    </source>
</evidence>
<dbReference type="InterPro" id="IPR036388">
    <property type="entry name" value="WH-like_DNA-bd_sf"/>
</dbReference>
<accession>A0A1F5KSP2</accession>
<feature type="DNA-binding region" description="OmpR/PhoB-type" evidence="7">
    <location>
        <begin position="124"/>
        <end position="222"/>
    </location>
</feature>
<evidence type="ECO:0008006" key="12">
    <source>
        <dbReference type="Google" id="ProtNLM"/>
    </source>
</evidence>
<dbReference type="SUPFAM" id="SSF52172">
    <property type="entry name" value="CheY-like"/>
    <property type="match status" value="1"/>
</dbReference>
<gene>
    <name evidence="10" type="ORF">A3B45_02875</name>
</gene>
<dbReference type="Gene3D" id="3.40.50.2300">
    <property type="match status" value="1"/>
</dbReference>
<feature type="modified residue" description="4-aspartylphosphate" evidence="6">
    <location>
        <position position="50"/>
    </location>
</feature>
<keyword evidence="5" id="KW-0804">Transcription</keyword>
<dbReference type="PROSITE" id="PS51755">
    <property type="entry name" value="OMPR_PHOB"/>
    <property type="match status" value="1"/>
</dbReference>
<dbReference type="Gene3D" id="1.10.10.10">
    <property type="entry name" value="Winged helix-like DNA-binding domain superfamily/Winged helix DNA-binding domain"/>
    <property type="match status" value="1"/>
</dbReference>